<dbReference type="RefSeq" id="WP_166175070.1">
    <property type="nucleotide sequence ID" value="NZ_CP045119.1"/>
</dbReference>
<dbReference type="PROSITE" id="PS51063">
    <property type="entry name" value="HTH_CRP_2"/>
    <property type="match status" value="1"/>
</dbReference>
<dbReference type="InterPro" id="IPR001387">
    <property type="entry name" value="Cro/C1-type_HTH"/>
</dbReference>
<keyword evidence="2" id="KW-0805">Transcription regulation</keyword>
<evidence type="ECO:0000256" key="4">
    <source>
        <dbReference type="ARBA" id="ARBA00023163"/>
    </source>
</evidence>
<dbReference type="SUPFAM" id="SSF100950">
    <property type="entry name" value="NagB/RpiA/CoA transferase-like"/>
    <property type="match status" value="1"/>
</dbReference>
<dbReference type="GO" id="GO:0030246">
    <property type="term" value="F:carbohydrate binding"/>
    <property type="evidence" value="ECO:0007669"/>
    <property type="project" value="InterPro"/>
</dbReference>
<comment type="similarity">
    <text evidence="1">Belongs to the SorC transcriptional regulatory family.</text>
</comment>
<dbReference type="InterPro" id="IPR051054">
    <property type="entry name" value="SorC_transcr_regulators"/>
</dbReference>
<dbReference type="Proteomes" id="UP000501452">
    <property type="component" value="Chromosome"/>
</dbReference>
<reference evidence="7 8" key="1">
    <citation type="submission" date="2019-10" db="EMBL/GenBank/DDBJ databases">
        <title>Rubrobacter sp nov SCSIO 52090 isolated from a deep-sea sediment in the South China Sea.</title>
        <authorList>
            <person name="Chen R.W."/>
        </authorList>
    </citation>
    <scope>NUCLEOTIDE SEQUENCE [LARGE SCALE GENOMIC DNA]</scope>
    <source>
        <strain evidence="7 8">SCSIO 52909</strain>
    </source>
</reference>
<evidence type="ECO:0000259" key="6">
    <source>
        <dbReference type="PROSITE" id="PS51063"/>
    </source>
</evidence>
<feature type="domain" description="HTH crp-type" evidence="6">
    <location>
        <begin position="1"/>
        <end position="59"/>
    </location>
</feature>
<evidence type="ECO:0000313" key="7">
    <source>
        <dbReference type="EMBL" id="QIN82591.1"/>
    </source>
</evidence>
<evidence type="ECO:0000313" key="8">
    <source>
        <dbReference type="Proteomes" id="UP000501452"/>
    </source>
</evidence>
<dbReference type="KEGG" id="rub:GBA63_08010"/>
<dbReference type="Gene3D" id="3.40.50.1360">
    <property type="match status" value="1"/>
</dbReference>
<dbReference type="PROSITE" id="PS50943">
    <property type="entry name" value="HTH_CROC1"/>
    <property type="match status" value="1"/>
</dbReference>
<dbReference type="InterPro" id="IPR037171">
    <property type="entry name" value="NagB/RpiA_transferase-like"/>
</dbReference>
<evidence type="ECO:0000259" key="5">
    <source>
        <dbReference type="PROSITE" id="PS50943"/>
    </source>
</evidence>
<dbReference type="GO" id="GO:0003700">
    <property type="term" value="F:DNA-binding transcription factor activity"/>
    <property type="evidence" value="ECO:0007669"/>
    <property type="project" value="InterPro"/>
</dbReference>
<keyword evidence="4" id="KW-0804">Transcription</keyword>
<feature type="domain" description="HTH cro/C1-type" evidence="5">
    <location>
        <begin position="19"/>
        <end position="41"/>
    </location>
</feature>
<dbReference type="GO" id="GO:0003677">
    <property type="term" value="F:DNA binding"/>
    <property type="evidence" value="ECO:0007669"/>
    <property type="project" value="UniProtKB-KW"/>
</dbReference>
<keyword evidence="8" id="KW-1185">Reference proteome</keyword>
<dbReference type="AlphaFoldDB" id="A0A6G8Q7Z3"/>
<dbReference type="InterPro" id="IPR007324">
    <property type="entry name" value="Sugar-bd_dom_put"/>
</dbReference>
<dbReference type="PANTHER" id="PTHR34294">
    <property type="entry name" value="TRANSCRIPTIONAL REGULATOR-RELATED"/>
    <property type="match status" value="1"/>
</dbReference>
<protein>
    <submittedName>
        <fullName evidence="7">MarR family transcriptional regulator</fullName>
    </submittedName>
</protein>
<dbReference type="Gene3D" id="1.10.10.60">
    <property type="entry name" value="Homeodomain-like"/>
    <property type="match status" value="1"/>
</dbReference>
<dbReference type="Pfam" id="PF12802">
    <property type="entry name" value="MarR_2"/>
    <property type="match status" value="1"/>
</dbReference>
<evidence type="ECO:0000256" key="3">
    <source>
        <dbReference type="ARBA" id="ARBA00023125"/>
    </source>
</evidence>
<keyword evidence="3" id="KW-0238">DNA-binding</keyword>
<dbReference type="SUPFAM" id="SSF46785">
    <property type="entry name" value="Winged helix' DNA-binding domain"/>
    <property type="match status" value="1"/>
</dbReference>
<sequence length="212" mass="22985">MAREPDINTAYVAAHLYYERKLTQEEIAVELGISRPTVSRLLGRAQQEGIVRISVREPGRRDSALEALLLDTLGLNGAVVVPGSFKSGRAREILLARGALELLGRHPTQVKRMGLGWGRSVFAFVEAVEPGHLLLGSTVELVPLIGGSGQSHGVFQSNEIVRRAAEALGARARLLYAPALVSDGRVVETLLKEPPIRSVWEAWQELDVAIVG</sequence>
<dbReference type="Pfam" id="PF04198">
    <property type="entry name" value="Sugar-bind"/>
    <property type="match status" value="1"/>
</dbReference>
<proteinExistence type="inferred from homology"/>
<accession>A0A6G8Q7Z3</accession>
<dbReference type="InterPro" id="IPR036390">
    <property type="entry name" value="WH_DNA-bd_sf"/>
</dbReference>
<dbReference type="InterPro" id="IPR000835">
    <property type="entry name" value="HTH_MarR-typ"/>
</dbReference>
<evidence type="ECO:0000256" key="2">
    <source>
        <dbReference type="ARBA" id="ARBA00023015"/>
    </source>
</evidence>
<name>A0A6G8Q7Z3_9ACTN</name>
<gene>
    <name evidence="7" type="ORF">GBA63_08010</name>
</gene>
<evidence type="ECO:0000256" key="1">
    <source>
        <dbReference type="ARBA" id="ARBA00010466"/>
    </source>
</evidence>
<dbReference type="EMBL" id="CP045119">
    <property type="protein sequence ID" value="QIN82591.1"/>
    <property type="molecule type" value="Genomic_DNA"/>
</dbReference>
<dbReference type="InterPro" id="IPR012318">
    <property type="entry name" value="HTH_CRP"/>
</dbReference>
<dbReference type="PANTHER" id="PTHR34294:SF1">
    <property type="entry name" value="TRANSCRIPTIONAL REGULATOR LSRR"/>
    <property type="match status" value="1"/>
</dbReference>
<organism evidence="7 8">
    <name type="scientific">Rubrobacter tropicus</name>
    <dbReference type="NCBI Taxonomy" id="2653851"/>
    <lineage>
        <taxon>Bacteria</taxon>
        <taxon>Bacillati</taxon>
        <taxon>Actinomycetota</taxon>
        <taxon>Rubrobacteria</taxon>
        <taxon>Rubrobacterales</taxon>
        <taxon>Rubrobacteraceae</taxon>
        <taxon>Rubrobacter</taxon>
    </lineage>
</organism>